<evidence type="ECO:0000259" key="2">
    <source>
        <dbReference type="Pfam" id="PF20789"/>
    </source>
</evidence>
<feature type="domain" description="Acyl-CoA thioesterase-like C-terminal" evidence="2">
    <location>
        <begin position="108"/>
        <end position="262"/>
    </location>
</feature>
<feature type="domain" description="Acyl-CoA thioesterase-like N-terminal HotDog" evidence="1">
    <location>
        <begin position="6"/>
        <end position="58"/>
    </location>
</feature>
<dbReference type="Pfam" id="PF20789">
    <property type="entry name" value="4HBT_3C"/>
    <property type="match status" value="1"/>
</dbReference>
<dbReference type="InterPro" id="IPR052389">
    <property type="entry name" value="Sec_Metab_Biosynth-Assoc"/>
</dbReference>
<accession>A0ABR3ERU1</accession>
<organism evidence="3 4">
    <name type="scientific">Marasmius crinis-equi</name>
    <dbReference type="NCBI Taxonomy" id="585013"/>
    <lineage>
        <taxon>Eukaryota</taxon>
        <taxon>Fungi</taxon>
        <taxon>Dikarya</taxon>
        <taxon>Basidiomycota</taxon>
        <taxon>Agaricomycotina</taxon>
        <taxon>Agaricomycetes</taxon>
        <taxon>Agaricomycetidae</taxon>
        <taxon>Agaricales</taxon>
        <taxon>Marasmiineae</taxon>
        <taxon>Marasmiaceae</taxon>
        <taxon>Marasmius</taxon>
    </lineage>
</organism>
<comment type="caution">
    <text evidence="3">The sequence shown here is derived from an EMBL/GenBank/DDBJ whole genome shotgun (WGS) entry which is preliminary data.</text>
</comment>
<sequence length="278" mass="31000">MAARNQPDILTLHFEFLRGCELHDSTITVTELKIGAGTSTLQLQLSQNGQIKVIALVTSTNFDKPVGPTVPTAWSLHPEPKPIPDFDKILAHKPDEHWLPFRFGGEVFPLAARLLILNSRDGFPVDGVCDAWNSFTGEERMDATSLAMMADIIPSNSDTLLRNGGIYDARSNFTQIARWAEENPGVPAELTKSLKEAMRMTIFNYTVTLDIEFKRRLPKDGVKWVFTRAATRTLRDGRMDLDVTICDEKMEILCLARQAILVLDAKRKFGGGKVKSAL</sequence>
<keyword evidence="4" id="KW-1185">Reference proteome</keyword>
<proteinExistence type="predicted"/>
<reference evidence="3 4" key="1">
    <citation type="submission" date="2024-02" db="EMBL/GenBank/DDBJ databases">
        <title>A draft genome for the cacao thread blight pathogen Marasmius crinis-equi.</title>
        <authorList>
            <person name="Cohen S.P."/>
            <person name="Baruah I.K."/>
            <person name="Amoako-Attah I."/>
            <person name="Bukari Y."/>
            <person name="Meinhardt L.W."/>
            <person name="Bailey B.A."/>
        </authorList>
    </citation>
    <scope>NUCLEOTIDE SEQUENCE [LARGE SCALE GENOMIC DNA]</scope>
    <source>
        <strain evidence="3 4">GH-76</strain>
    </source>
</reference>
<dbReference type="SUPFAM" id="SSF54637">
    <property type="entry name" value="Thioesterase/thiol ester dehydrase-isomerase"/>
    <property type="match status" value="1"/>
</dbReference>
<dbReference type="PANTHER" id="PTHR38110:SF1">
    <property type="entry name" value="THIOESTERASE DOMAIN-CONTAINING PROTEIN"/>
    <property type="match status" value="1"/>
</dbReference>
<dbReference type="Gene3D" id="2.40.160.210">
    <property type="entry name" value="Acyl-CoA thioesterase, double hotdog domain"/>
    <property type="match status" value="1"/>
</dbReference>
<evidence type="ECO:0008006" key="5">
    <source>
        <dbReference type="Google" id="ProtNLM"/>
    </source>
</evidence>
<dbReference type="Pfam" id="PF13622">
    <property type="entry name" value="4HBT_3"/>
    <property type="match status" value="1"/>
</dbReference>
<gene>
    <name evidence="3" type="ORF">V5O48_016406</name>
</gene>
<name>A0ABR3ERU1_9AGAR</name>
<dbReference type="Proteomes" id="UP001465976">
    <property type="component" value="Unassembled WGS sequence"/>
</dbReference>
<dbReference type="PANTHER" id="PTHR38110">
    <property type="entry name" value="CHROMOSOME 23, WHOLE GENOME SHOTGUN SEQUENCE"/>
    <property type="match status" value="1"/>
</dbReference>
<dbReference type="InterPro" id="IPR029069">
    <property type="entry name" value="HotDog_dom_sf"/>
</dbReference>
<evidence type="ECO:0000259" key="1">
    <source>
        <dbReference type="Pfam" id="PF13622"/>
    </source>
</evidence>
<dbReference type="EMBL" id="JBAHYK010002191">
    <property type="protein sequence ID" value="KAL0565612.1"/>
    <property type="molecule type" value="Genomic_DNA"/>
</dbReference>
<dbReference type="InterPro" id="IPR042171">
    <property type="entry name" value="Acyl-CoA_hotdog"/>
</dbReference>
<evidence type="ECO:0000313" key="4">
    <source>
        <dbReference type="Proteomes" id="UP001465976"/>
    </source>
</evidence>
<dbReference type="InterPro" id="IPR049450">
    <property type="entry name" value="ACOT8-like_C"/>
</dbReference>
<evidence type="ECO:0000313" key="3">
    <source>
        <dbReference type="EMBL" id="KAL0565612.1"/>
    </source>
</evidence>
<dbReference type="InterPro" id="IPR049449">
    <property type="entry name" value="TesB_ACOT8-like_N"/>
</dbReference>
<protein>
    <recommendedName>
        <fullName evidence="5">Thioesterase family protein</fullName>
    </recommendedName>
</protein>